<dbReference type="PANTHER" id="PTHR34610">
    <property type="entry name" value="SSL7007 PROTEIN"/>
    <property type="match status" value="1"/>
</dbReference>
<dbReference type="EMBL" id="FNRF01000004">
    <property type="protein sequence ID" value="SEA72699.1"/>
    <property type="molecule type" value="Genomic_DNA"/>
</dbReference>
<dbReference type="SMART" id="SM00670">
    <property type="entry name" value="PINc"/>
    <property type="match status" value="1"/>
</dbReference>
<dbReference type="NCBIfam" id="TIGR00305">
    <property type="entry name" value="putative toxin-antitoxin system toxin component, PIN family"/>
    <property type="match status" value="1"/>
</dbReference>
<accession>A0A1H4DJN6</accession>
<dbReference type="SUPFAM" id="SSF88723">
    <property type="entry name" value="PIN domain-like"/>
    <property type="match status" value="1"/>
</dbReference>
<dbReference type="Proteomes" id="UP000182257">
    <property type="component" value="Unassembled WGS sequence"/>
</dbReference>
<dbReference type="Gene3D" id="3.40.50.1010">
    <property type="entry name" value="5'-nuclease"/>
    <property type="match status" value="1"/>
</dbReference>
<organism evidence="2 3">
    <name type="scientific">Xylanibacter ruminicola</name>
    <name type="common">Prevotella ruminicola</name>
    <dbReference type="NCBI Taxonomy" id="839"/>
    <lineage>
        <taxon>Bacteria</taxon>
        <taxon>Pseudomonadati</taxon>
        <taxon>Bacteroidota</taxon>
        <taxon>Bacteroidia</taxon>
        <taxon>Bacteroidales</taxon>
        <taxon>Prevotellaceae</taxon>
        <taxon>Xylanibacter</taxon>
    </lineage>
</organism>
<proteinExistence type="predicted"/>
<dbReference type="InterPro" id="IPR002716">
    <property type="entry name" value="PIN_dom"/>
</dbReference>
<protein>
    <submittedName>
        <fullName evidence="2">Putative toxin-antitoxin system toxin component, PIN family</fullName>
    </submittedName>
</protein>
<reference evidence="2 3" key="1">
    <citation type="submission" date="2016-10" db="EMBL/GenBank/DDBJ databases">
        <authorList>
            <person name="de Groot N.N."/>
        </authorList>
    </citation>
    <scope>NUCLEOTIDE SEQUENCE [LARGE SCALE GENOMIC DNA]</scope>
    <source>
        <strain evidence="2 3">D31d</strain>
    </source>
</reference>
<dbReference type="InterPro" id="IPR002850">
    <property type="entry name" value="PIN_toxin-like"/>
</dbReference>
<dbReference type="RefSeq" id="WP_074761838.1">
    <property type="nucleotide sequence ID" value="NZ_FNRF01000004.1"/>
</dbReference>
<dbReference type="Pfam" id="PF13470">
    <property type="entry name" value="PIN_3"/>
    <property type="match status" value="1"/>
</dbReference>
<name>A0A1H4DJN6_XYLRU</name>
<feature type="domain" description="PIN" evidence="1">
    <location>
        <begin position="2"/>
        <end position="113"/>
    </location>
</feature>
<gene>
    <name evidence="2" type="ORF">SAMN05216462_2352</name>
</gene>
<dbReference type="AlphaFoldDB" id="A0A1H4DJN6"/>
<dbReference type="InterPro" id="IPR029060">
    <property type="entry name" value="PIN-like_dom_sf"/>
</dbReference>
<evidence type="ECO:0000259" key="1">
    <source>
        <dbReference type="SMART" id="SM00670"/>
    </source>
</evidence>
<dbReference type="OrthoDB" id="9802590at2"/>
<dbReference type="PANTHER" id="PTHR34610:SF3">
    <property type="entry name" value="SSL7007 PROTEIN"/>
    <property type="match status" value="1"/>
</dbReference>
<evidence type="ECO:0000313" key="2">
    <source>
        <dbReference type="EMBL" id="SEA72699.1"/>
    </source>
</evidence>
<sequence length="137" mass="15708">MRHVVIDTNCLIQIISLHSPYRPIWNAFLAGKFQLCISNEILEEYQEIIGQQTTARIAENVILLILNRRNVTFVDPHFRMGLITEDPDDNKFVDCAFAANAEYLVSNDNHFKVLNHTPFPQLNLVKLADFLPIVSTL</sequence>
<evidence type="ECO:0000313" key="3">
    <source>
        <dbReference type="Proteomes" id="UP000182257"/>
    </source>
</evidence>